<feature type="transmembrane region" description="Helical" evidence="1">
    <location>
        <begin position="58"/>
        <end position="84"/>
    </location>
</feature>
<proteinExistence type="predicted"/>
<dbReference type="RefSeq" id="WP_010903070.1">
    <property type="nucleotide sequence ID" value="NZ_VRYN01000001.1"/>
</dbReference>
<reference evidence="3 5" key="2">
    <citation type="submission" date="2019-07" db="EMBL/GenBank/DDBJ databases">
        <title>Genomic Encyclopedia of Archaeal and Bacterial Type Strains, Phase II (KMG-II): from individual species to whole genera.</title>
        <authorList>
            <person name="Goeker M."/>
        </authorList>
    </citation>
    <scope>NUCLEOTIDE SEQUENCE [LARGE SCALE GENOMIC DNA]</scope>
    <source>
        <strain evidence="3 5">DSM 3754</strain>
    </source>
</reference>
<keyword evidence="1" id="KW-1133">Transmembrane helix</keyword>
<dbReference type="EMBL" id="VRYN01000001">
    <property type="protein sequence ID" value="TYO81499.1"/>
    <property type="molecule type" value="Genomic_DNA"/>
</dbReference>
<keyword evidence="1" id="KW-0812">Transmembrane</keyword>
<protein>
    <submittedName>
        <fullName evidence="2">Bacterioopsin-associated protein</fullName>
    </submittedName>
</protein>
<feature type="transmembrane region" description="Helical" evidence="1">
    <location>
        <begin position="29"/>
        <end position="51"/>
    </location>
</feature>
<accession>A0A4D6GTX5</accession>
<sequence>MSPPLGLVLARSRDDGDADGDFPASLNRLAVVALAGAALVGAAGLFAVPFLRSFGMTFWEAFTVVGVSEFVSAIVAALAGYHLYTTPDD</sequence>
<dbReference type="AlphaFoldDB" id="A0A4D6GTX5"/>
<evidence type="ECO:0000313" key="2">
    <source>
        <dbReference type="EMBL" id="QCC45229.1"/>
    </source>
</evidence>
<organism evidence="2 4">
    <name type="scientific">Halobacterium salinarum (strain ATCC 33171 / DSM 3754 / JCM 8978 / NBRC 102687 / NCIMB 764 / 91-R6)</name>
    <dbReference type="NCBI Taxonomy" id="2597657"/>
    <lineage>
        <taxon>Archaea</taxon>
        <taxon>Methanobacteriati</taxon>
        <taxon>Methanobacteriota</taxon>
        <taxon>Stenosarchaea group</taxon>
        <taxon>Halobacteria</taxon>
        <taxon>Halobacteriales</taxon>
        <taxon>Halobacteriaceae</taxon>
        <taxon>Halobacterium</taxon>
    </lineage>
</organism>
<evidence type="ECO:0000256" key="1">
    <source>
        <dbReference type="SAM" id="Phobius"/>
    </source>
</evidence>
<evidence type="ECO:0000313" key="5">
    <source>
        <dbReference type="Proteomes" id="UP000323075"/>
    </source>
</evidence>
<evidence type="ECO:0000313" key="4">
    <source>
        <dbReference type="Proteomes" id="UP000296216"/>
    </source>
</evidence>
<reference evidence="2" key="3">
    <citation type="journal article" name="MicrobiologyOpen">
        <title>Whole-genome comparison between the type strain of Halobacterium salinarum (DSM 3754(T)) and the laboratory strains R1 and NRC-1.</title>
        <authorList>
            <person name="Pfeiffer F."/>
            <person name="Losensky G."/>
            <person name="Marchfelder A."/>
            <person name="Habermann B."/>
            <person name="Dyall-Smith M."/>
        </authorList>
    </citation>
    <scope>NUCLEOTIDE SEQUENCE</scope>
    <source>
        <strain evidence="2">91-R6</strain>
    </source>
</reference>
<dbReference type="GeneID" id="68694181"/>
<name>A0A4D6GTX5_HALS9</name>
<dbReference type="Proteomes" id="UP000296216">
    <property type="component" value="Chromosome"/>
</dbReference>
<dbReference type="EMBL" id="CP038631">
    <property type="protein sequence ID" value="QCC45229.1"/>
    <property type="molecule type" value="Genomic_DNA"/>
</dbReference>
<dbReference type="Proteomes" id="UP000323075">
    <property type="component" value="Unassembled WGS sequence"/>
</dbReference>
<reference evidence="2 4" key="1">
    <citation type="journal article" date="2019" name="Microbiol. Resour. Announc.">
        <title>The Genome Sequence of the Halobacterium salinarum Type Strain Is Closely Related to That of Laboratory Strains NRC-1 and R1.</title>
        <authorList>
            <person name="Pfeiffer F."/>
            <person name="Marchfelder A."/>
            <person name="Habermann B."/>
            <person name="Dyall-Smith M.L."/>
        </authorList>
    </citation>
    <scope>NUCLEOTIDE SEQUENCE [LARGE SCALE GENOMIC DNA]</scope>
    <source>
        <strain evidence="2">91-R6</strain>
        <strain evidence="4">ATCC 33171 / DSM 3754 / JCM 8978 / NBRC 102687 / NCIMB 764 / 91-R6</strain>
    </source>
</reference>
<evidence type="ECO:0000313" key="3">
    <source>
        <dbReference type="EMBL" id="TYO81499.1"/>
    </source>
</evidence>
<gene>
    <name evidence="2" type="primary">bap</name>
    <name evidence="3" type="ORF">APQ99_00002</name>
    <name evidence="2" type="ORF">HBSAL_07895</name>
</gene>
<keyword evidence="1" id="KW-0472">Membrane</keyword>